<dbReference type="EMBL" id="BMDZ01000004">
    <property type="protein sequence ID" value="GGB28131.1"/>
    <property type="molecule type" value="Genomic_DNA"/>
</dbReference>
<dbReference type="SUPFAM" id="SSF54631">
    <property type="entry name" value="CBS-domain pair"/>
    <property type="match status" value="1"/>
</dbReference>
<name>A0ABQ1I8S6_9PROT</name>
<evidence type="ECO:0000256" key="1">
    <source>
        <dbReference type="ARBA" id="ARBA00023122"/>
    </source>
</evidence>
<evidence type="ECO:0000256" key="3">
    <source>
        <dbReference type="SAM" id="MobiDB-lite"/>
    </source>
</evidence>
<feature type="domain" description="CBS" evidence="4">
    <location>
        <begin position="7"/>
        <end position="63"/>
    </location>
</feature>
<feature type="domain" description="CBS" evidence="4">
    <location>
        <begin position="71"/>
        <end position="128"/>
    </location>
</feature>
<dbReference type="SMART" id="SM00116">
    <property type="entry name" value="CBS"/>
    <property type="match status" value="2"/>
</dbReference>
<feature type="region of interest" description="Disordered" evidence="3">
    <location>
        <begin position="135"/>
        <end position="157"/>
    </location>
</feature>
<reference evidence="6" key="1">
    <citation type="journal article" date="2019" name="Int. J. Syst. Evol. Microbiol.">
        <title>The Global Catalogue of Microorganisms (GCM) 10K type strain sequencing project: providing services to taxonomists for standard genome sequencing and annotation.</title>
        <authorList>
            <consortium name="The Broad Institute Genomics Platform"/>
            <consortium name="The Broad Institute Genome Sequencing Center for Infectious Disease"/>
            <person name="Wu L."/>
            <person name="Ma J."/>
        </authorList>
    </citation>
    <scope>NUCLEOTIDE SEQUENCE [LARGE SCALE GENOMIC DNA]</scope>
    <source>
        <strain evidence="6">CGMCC 1.10188</strain>
    </source>
</reference>
<gene>
    <name evidence="5" type="ORF">GCM10011505_06740</name>
</gene>
<dbReference type="Gene3D" id="3.10.580.10">
    <property type="entry name" value="CBS-domain"/>
    <property type="match status" value="1"/>
</dbReference>
<evidence type="ECO:0000313" key="6">
    <source>
        <dbReference type="Proteomes" id="UP000603352"/>
    </source>
</evidence>
<dbReference type="InterPro" id="IPR051257">
    <property type="entry name" value="Diverse_CBS-Domain"/>
</dbReference>
<sequence length="157" mass="16905">MQVQKIMNRNVEMARPDETLREVARRMAEQDIGYMPVGDDDRLVGAVTDRDLVVRGLADGRDGSATVRDVMTPDVKYCFEDEDVEHVVQNMGDIQLRRIPVMNRDKRLVGVLSLADTALAYSPDSTGTAMSGVVVPGGAHNQRGPGHGSAGNGGGGR</sequence>
<dbReference type="Proteomes" id="UP000603352">
    <property type="component" value="Unassembled WGS sequence"/>
</dbReference>
<evidence type="ECO:0000256" key="2">
    <source>
        <dbReference type="PROSITE-ProRule" id="PRU00703"/>
    </source>
</evidence>
<dbReference type="CDD" id="cd04622">
    <property type="entry name" value="CBS_pair_HRP1_like"/>
    <property type="match status" value="1"/>
</dbReference>
<keyword evidence="6" id="KW-1185">Reference proteome</keyword>
<dbReference type="PANTHER" id="PTHR43080">
    <property type="entry name" value="CBS DOMAIN-CONTAINING PROTEIN CBSX3, MITOCHONDRIAL"/>
    <property type="match status" value="1"/>
</dbReference>
<dbReference type="RefSeq" id="WP_188574885.1">
    <property type="nucleotide sequence ID" value="NZ_BMDZ01000004.1"/>
</dbReference>
<evidence type="ECO:0000313" key="5">
    <source>
        <dbReference type="EMBL" id="GGB28131.1"/>
    </source>
</evidence>
<dbReference type="PANTHER" id="PTHR43080:SF2">
    <property type="entry name" value="CBS DOMAIN-CONTAINING PROTEIN"/>
    <property type="match status" value="1"/>
</dbReference>
<comment type="caution">
    <text evidence="5">The sequence shown here is derived from an EMBL/GenBank/DDBJ whole genome shotgun (WGS) entry which is preliminary data.</text>
</comment>
<dbReference type="InterPro" id="IPR000644">
    <property type="entry name" value="CBS_dom"/>
</dbReference>
<proteinExistence type="predicted"/>
<dbReference type="InterPro" id="IPR046342">
    <property type="entry name" value="CBS_dom_sf"/>
</dbReference>
<feature type="compositionally biased region" description="Gly residues" evidence="3">
    <location>
        <begin position="145"/>
        <end position="157"/>
    </location>
</feature>
<protein>
    <submittedName>
        <fullName evidence="5">Inosine-5-monophosphate dehydrogenase</fullName>
    </submittedName>
</protein>
<organism evidence="5 6">
    <name type="scientific">Tistrella bauzanensis</name>
    <dbReference type="NCBI Taxonomy" id="657419"/>
    <lineage>
        <taxon>Bacteria</taxon>
        <taxon>Pseudomonadati</taxon>
        <taxon>Pseudomonadota</taxon>
        <taxon>Alphaproteobacteria</taxon>
        <taxon>Geminicoccales</taxon>
        <taxon>Geminicoccaceae</taxon>
        <taxon>Tistrella</taxon>
    </lineage>
</organism>
<accession>A0ABQ1I8S6</accession>
<keyword evidence="1 2" id="KW-0129">CBS domain</keyword>
<dbReference type="PROSITE" id="PS51371">
    <property type="entry name" value="CBS"/>
    <property type="match status" value="2"/>
</dbReference>
<dbReference type="Pfam" id="PF00571">
    <property type="entry name" value="CBS"/>
    <property type="match status" value="2"/>
</dbReference>
<evidence type="ECO:0000259" key="4">
    <source>
        <dbReference type="PROSITE" id="PS51371"/>
    </source>
</evidence>